<name>A0A7G5FE59_9CORY</name>
<dbReference type="GO" id="GO:1904680">
    <property type="term" value="F:peptide transmembrane transporter activity"/>
    <property type="evidence" value="ECO:0007669"/>
    <property type="project" value="TreeGrafter"/>
</dbReference>
<gene>
    <name evidence="4" type="ORF">HW450_11250</name>
</gene>
<evidence type="ECO:0000313" key="5">
    <source>
        <dbReference type="Proteomes" id="UP000515570"/>
    </source>
</evidence>
<dbReference type="GO" id="GO:0015833">
    <property type="term" value="P:peptide transport"/>
    <property type="evidence" value="ECO:0007669"/>
    <property type="project" value="TreeGrafter"/>
</dbReference>
<keyword evidence="5" id="KW-1185">Reference proteome</keyword>
<dbReference type="InterPro" id="IPR039424">
    <property type="entry name" value="SBP_5"/>
</dbReference>
<proteinExistence type="predicted"/>
<dbReference type="InterPro" id="IPR030678">
    <property type="entry name" value="Peptide/Ni-bd"/>
</dbReference>
<dbReference type="PROSITE" id="PS51257">
    <property type="entry name" value="PROKAR_LIPOPROTEIN"/>
    <property type="match status" value="1"/>
</dbReference>
<dbReference type="PANTHER" id="PTHR30290:SF38">
    <property type="entry name" value="D,D-DIPEPTIDE-BINDING PERIPLASMIC PROTEIN DDPA-RELATED"/>
    <property type="match status" value="1"/>
</dbReference>
<dbReference type="SUPFAM" id="SSF53850">
    <property type="entry name" value="Periplasmic binding protein-like II"/>
    <property type="match status" value="1"/>
</dbReference>
<feature type="chain" id="PRO_5038460133" evidence="2">
    <location>
        <begin position="22"/>
        <end position="506"/>
    </location>
</feature>
<evidence type="ECO:0000313" key="4">
    <source>
        <dbReference type="EMBL" id="QMV84900.1"/>
    </source>
</evidence>
<dbReference type="Pfam" id="PF00496">
    <property type="entry name" value="SBP_bac_5"/>
    <property type="match status" value="1"/>
</dbReference>
<evidence type="ECO:0000259" key="3">
    <source>
        <dbReference type="Pfam" id="PF00496"/>
    </source>
</evidence>
<feature type="domain" description="Solute-binding protein family 5" evidence="3">
    <location>
        <begin position="82"/>
        <end position="413"/>
    </location>
</feature>
<evidence type="ECO:0000256" key="1">
    <source>
        <dbReference type="ARBA" id="ARBA00022729"/>
    </source>
</evidence>
<reference evidence="4 5" key="1">
    <citation type="submission" date="2020-07" db="EMBL/GenBank/DDBJ databases">
        <title>non toxigenic Corynebacterium sp. nov from a clinical source.</title>
        <authorList>
            <person name="Bernier A.-M."/>
            <person name="Bernard K."/>
        </authorList>
    </citation>
    <scope>NUCLEOTIDE SEQUENCE [LARGE SCALE GENOMIC DNA]</scope>
    <source>
        <strain evidence="5">NML 93-0612</strain>
    </source>
</reference>
<keyword evidence="1 2" id="KW-0732">Signal</keyword>
<dbReference type="GO" id="GO:0042597">
    <property type="term" value="C:periplasmic space"/>
    <property type="evidence" value="ECO:0007669"/>
    <property type="project" value="UniProtKB-ARBA"/>
</dbReference>
<dbReference type="InterPro" id="IPR000914">
    <property type="entry name" value="SBP_5_dom"/>
</dbReference>
<dbReference type="RefSeq" id="WP_182385707.1">
    <property type="nucleotide sequence ID" value="NZ_CP059833.1"/>
</dbReference>
<protein>
    <submittedName>
        <fullName evidence="4">ABC transporter substrate-binding protein</fullName>
    </submittedName>
</protein>
<dbReference type="GO" id="GO:0043190">
    <property type="term" value="C:ATP-binding cassette (ABC) transporter complex"/>
    <property type="evidence" value="ECO:0007669"/>
    <property type="project" value="InterPro"/>
</dbReference>
<dbReference type="CDD" id="cd08494">
    <property type="entry name" value="PBP2_NikA_DppA_OppA_like_6"/>
    <property type="match status" value="1"/>
</dbReference>
<organism evidence="4 5">
    <name type="scientific">Corynebacterium hindlerae</name>
    <dbReference type="NCBI Taxonomy" id="699041"/>
    <lineage>
        <taxon>Bacteria</taxon>
        <taxon>Bacillati</taxon>
        <taxon>Actinomycetota</taxon>
        <taxon>Actinomycetes</taxon>
        <taxon>Mycobacteriales</taxon>
        <taxon>Corynebacteriaceae</taxon>
        <taxon>Corynebacterium</taxon>
    </lineage>
</organism>
<dbReference type="PIRSF" id="PIRSF002741">
    <property type="entry name" value="MppA"/>
    <property type="match status" value="1"/>
</dbReference>
<dbReference type="Gene3D" id="3.40.190.10">
    <property type="entry name" value="Periplasmic binding protein-like II"/>
    <property type="match status" value="1"/>
</dbReference>
<dbReference type="AlphaFoldDB" id="A0A7G5FE59"/>
<sequence>MRHFRIALTTLALATTVLVSACSAGSTATGIGRTADEDAVVVATFGPPASLDFTRTAGAAIPGALMKNVYEGLVQIDDNGDIAPLLATHWERSADGTEYVFHLREGVTFSNGDTFTAHTAKFSIDRVSSDAWTNGLKSQMKVVQATEVLDELTLKVTLERPSNQWLWAMGTFVGAMMTPHGVDKLASEPIGTGPYRVEHWAIGQSLTFTARPDYWGDQPPNRTAAIRYFADAVGATNALQSGDVDVVWAMQSPELIDVLRARGNYHVAVGTTNGEVLLSMNNQRAPFNDVRVRQAVMHAIDRQAVIDTAWDGYGQDTGGVPVPPTDPWFQPSNQYPFDPAKARELLKEAGISDDNNDITFTVPSLPYATAISELVVSQLWDVGLDVTIQSVEFPAVWLSQVHKGKDYDMSLIAHVEPRDLTTLFAPGYYLGYDNPATTELFTKADVGTPEEFQQYMGEAVDQIMDAAAADTLFNFPNIVVSRDNITGVSPDVRTDGIALGKLGKLP</sequence>
<evidence type="ECO:0000256" key="2">
    <source>
        <dbReference type="SAM" id="SignalP"/>
    </source>
</evidence>
<dbReference type="PANTHER" id="PTHR30290">
    <property type="entry name" value="PERIPLASMIC BINDING COMPONENT OF ABC TRANSPORTER"/>
    <property type="match status" value="1"/>
</dbReference>
<accession>A0A7G5FE59</accession>
<dbReference type="Gene3D" id="3.10.105.10">
    <property type="entry name" value="Dipeptide-binding Protein, Domain 3"/>
    <property type="match status" value="1"/>
</dbReference>
<dbReference type="Proteomes" id="UP000515570">
    <property type="component" value="Chromosome"/>
</dbReference>
<feature type="signal peptide" evidence="2">
    <location>
        <begin position="1"/>
        <end position="21"/>
    </location>
</feature>
<dbReference type="EMBL" id="CP059833">
    <property type="protein sequence ID" value="QMV84900.1"/>
    <property type="molecule type" value="Genomic_DNA"/>
</dbReference>